<dbReference type="EMBL" id="CP036271">
    <property type="protein sequence ID" value="QDT52981.1"/>
    <property type="molecule type" value="Genomic_DNA"/>
</dbReference>
<proteinExistence type="predicted"/>
<organism evidence="1 2">
    <name type="scientific">Caulifigura coniformis</name>
    <dbReference type="NCBI Taxonomy" id="2527983"/>
    <lineage>
        <taxon>Bacteria</taxon>
        <taxon>Pseudomonadati</taxon>
        <taxon>Planctomycetota</taxon>
        <taxon>Planctomycetia</taxon>
        <taxon>Planctomycetales</taxon>
        <taxon>Planctomycetaceae</taxon>
        <taxon>Caulifigura</taxon>
    </lineage>
</organism>
<dbReference type="InParanoid" id="A0A517SA34"/>
<dbReference type="KEGG" id="ccos:Pan44_09950"/>
<dbReference type="SUPFAM" id="SSF49899">
    <property type="entry name" value="Concanavalin A-like lectins/glucanases"/>
    <property type="match status" value="1"/>
</dbReference>
<dbReference type="Gene3D" id="2.60.120.200">
    <property type="match status" value="1"/>
</dbReference>
<name>A0A517SA34_9PLAN</name>
<evidence type="ECO:0008006" key="3">
    <source>
        <dbReference type="Google" id="ProtNLM"/>
    </source>
</evidence>
<keyword evidence="2" id="KW-1185">Reference proteome</keyword>
<gene>
    <name evidence="1" type="ORF">Pan44_09950</name>
</gene>
<protein>
    <recommendedName>
        <fullName evidence="3">3-keto-disaccharide hydrolase domain-containing protein</fullName>
    </recommendedName>
</protein>
<sequence>MGGVMISLARVACVVVPLLAAADEKVREIHETFEPIDLKQFLHPIPNKYTEVRNGVLWTRGTTGTAYPPMVFMPVEGKDLAISFRYRHLGEGGWLWFFVDGDDGFGSVDHLLRIKLLRDRIQLEVDGHSRDADHPMRQKRREADPVSKAYRLNELLPPSKIDLSKSEWHTVTAEFHGEEVVMTLDGMKWTETLKRPDFNAVKRKLLFMQNGGDAGIEIDDVHVTAAKDRAGT</sequence>
<dbReference type="AlphaFoldDB" id="A0A517SA34"/>
<evidence type="ECO:0000313" key="2">
    <source>
        <dbReference type="Proteomes" id="UP000315700"/>
    </source>
</evidence>
<evidence type="ECO:0000313" key="1">
    <source>
        <dbReference type="EMBL" id="QDT52981.1"/>
    </source>
</evidence>
<reference evidence="1 2" key="1">
    <citation type="submission" date="2019-02" db="EMBL/GenBank/DDBJ databases">
        <title>Deep-cultivation of Planctomycetes and their phenomic and genomic characterization uncovers novel biology.</title>
        <authorList>
            <person name="Wiegand S."/>
            <person name="Jogler M."/>
            <person name="Boedeker C."/>
            <person name="Pinto D."/>
            <person name="Vollmers J."/>
            <person name="Rivas-Marin E."/>
            <person name="Kohn T."/>
            <person name="Peeters S.H."/>
            <person name="Heuer A."/>
            <person name="Rast P."/>
            <person name="Oberbeckmann S."/>
            <person name="Bunk B."/>
            <person name="Jeske O."/>
            <person name="Meyerdierks A."/>
            <person name="Storesund J.E."/>
            <person name="Kallscheuer N."/>
            <person name="Luecker S."/>
            <person name="Lage O.M."/>
            <person name="Pohl T."/>
            <person name="Merkel B.J."/>
            <person name="Hornburger P."/>
            <person name="Mueller R.-W."/>
            <person name="Bruemmer F."/>
            <person name="Labrenz M."/>
            <person name="Spormann A.M."/>
            <person name="Op den Camp H."/>
            <person name="Overmann J."/>
            <person name="Amann R."/>
            <person name="Jetten M.S.M."/>
            <person name="Mascher T."/>
            <person name="Medema M.H."/>
            <person name="Devos D.P."/>
            <person name="Kaster A.-K."/>
            <person name="Ovreas L."/>
            <person name="Rohde M."/>
            <person name="Galperin M.Y."/>
            <person name="Jogler C."/>
        </authorList>
    </citation>
    <scope>NUCLEOTIDE SEQUENCE [LARGE SCALE GENOMIC DNA]</scope>
    <source>
        <strain evidence="1 2">Pan44</strain>
    </source>
</reference>
<accession>A0A517SA34</accession>
<dbReference type="Proteomes" id="UP000315700">
    <property type="component" value="Chromosome"/>
</dbReference>
<dbReference type="InterPro" id="IPR013320">
    <property type="entry name" value="ConA-like_dom_sf"/>
</dbReference>